<gene>
    <name evidence="3" type="ORF">G6011_03632</name>
</gene>
<feature type="compositionally biased region" description="Polar residues" evidence="2">
    <location>
        <begin position="25"/>
        <end position="34"/>
    </location>
</feature>
<evidence type="ECO:0000256" key="2">
    <source>
        <dbReference type="SAM" id="MobiDB-lite"/>
    </source>
</evidence>
<sequence length="246" mass="27455">MTRSNFRSPSRAPCRRSASPRHSRTTSPTQPHSPHQSHEDDDYGEGHDGEHWEPARNDTLGRFIADSPSPVGSPMEEDETILDADQLWTQLAREQFRSETARADSYVEQADKYEQRMRELQVNVTRLEAALTCARAELRQRDAEMFALEARPATVGLSSTTTTTHVTSNPVARVVKCDNCSQQGLACDNCHPCGSCASEHDRVRCKCGNYLQHRAVCGQDCNRVHVDDGVKGAKPGKEVREMMQTS</sequence>
<proteinExistence type="predicted"/>
<name>A0AAD4NT30_9PLEO</name>
<feature type="compositionally biased region" description="Low complexity" evidence="2">
    <location>
        <begin position="7"/>
        <end position="17"/>
    </location>
</feature>
<keyword evidence="1" id="KW-0175">Coiled coil</keyword>
<dbReference type="AlphaFoldDB" id="A0AAD4NT30"/>
<accession>A0AAD4NT30</accession>
<organism evidence="3 4">
    <name type="scientific">Alternaria panax</name>
    <dbReference type="NCBI Taxonomy" id="48097"/>
    <lineage>
        <taxon>Eukaryota</taxon>
        <taxon>Fungi</taxon>
        <taxon>Dikarya</taxon>
        <taxon>Ascomycota</taxon>
        <taxon>Pezizomycotina</taxon>
        <taxon>Dothideomycetes</taxon>
        <taxon>Pleosporomycetidae</taxon>
        <taxon>Pleosporales</taxon>
        <taxon>Pleosporineae</taxon>
        <taxon>Pleosporaceae</taxon>
        <taxon>Alternaria</taxon>
        <taxon>Alternaria sect. Panax</taxon>
    </lineage>
</organism>
<keyword evidence="4" id="KW-1185">Reference proteome</keyword>
<evidence type="ECO:0000256" key="1">
    <source>
        <dbReference type="SAM" id="Coils"/>
    </source>
</evidence>
<evidence type="ECO:0000313" key="4">
    <source>
        <dbReference type="Proteomes" id="UP001199106"/>
    </source>
</evidence>
<evidence type="ECO:0000313" key="3">
    <source>
        <dbReference type="EMBL" id="KAG9193597.1"/>
    </source>
</evidence>
<comment type="caution">
    <text evidence="3">The sequence shown here is derived from an EMBL/GenBank/DDBJ whole genome shotgun (WGS) entry which is preliminary data.</text>
</comment>
<dbReference type="EMBL" id="JAANER010000002">
    <property type="protein sequence ID" value="KAG9193597.1"/>
    <property type="molecule type" value="Genomic_DNA"/>
</dbReference>
<reference evidence="3" key="1">
    <citation type="submission" date="2021-07" db="EMBL/GenBank/DDBJ databases">
        <title>Genome Resource of American Ginseng Black Spot Pathogen Alternaria panax.</title>
        <authorList>
            <person name="Qiu C."/>
            <person name="Wang W."/>
            <person name="Liu Z."/>
        </authorList>
    </citation>
    <scope>NUCLEOTIDE SEQUENCE</scope>
    <source>
        <strain evidence="3">BNCC115425</strain>
    </source>
</reference>
<protein>
    <submittedName>
        <fullName evidence="3">Uncharacterized protein</fullName>
    </submittedName>
</protein>
<dbReference type="Proteomes" id="UP001199106">
    <property type="component" value="Unassembled WGS sequence"/>
</dbReference>
<feature type="coiled-coil region" evidence="1">
    <location>
        <begin position="103"/>
        <end position="137"/>
    </location>
</feature>
<feature type="compositionally biased region" description="Basic and acidic residues" evidence="2">
    <location>
        <begin position="44"/>
        <end position="55"/>
    </location>
</feature>
<feature type="region of interest" description="Disordered" evidence="2">
    <location>
        <begin position="1"/>
        <end position="55"/>
    </location>
</feature>